<dbReference type="PANTHER" id="PTHR40943:SF1">
    <property type="entry name" value="CYTOPLASMIC PROTEIN"/>
    <property type="match status" value="1"/>
</dbReference>
<dbReference type="InterPro" id="IPR011051">
    <property type="entry name" value="RmlC_Cupin_sf"/>
</dbReference>
<accession>A0AAU7XFE6</accession>
<dbReference type="AlphaFoldDB" id="A0AAU7XFE6"/>
<dbReference type="KEGG" id="mflg:ABS361_10190"/>
<evidence type="ECO:0000313" key="2">
    <source>
        <dbReference type="EMBL" id="XBY46538.1"/>
    </source>
</evidence>
<dbReference type="InterPro" id="IPR008579">
    <property type="entry name" value="UGlyAH_Cupin_dom"/>
</dbReference>
<sequence length="120" mass="13164">MTPTTPTLVPFDLAAITPEDDAPPAEKILAGQPTNRTWIVDESADGKTITGVWESTPGSWRASYEEWEFCSILSGAVVLHPDGEPSRRLGPGDSFVIRPGFDGVWEVIETVRKLFVIRLP</sequence>
<dbReference type="RefSeq" id="WP_407051632.1">
    <property type="nucleotide sequence ID" value="NZ_CP158568.1"/>
</dbReference>
<dbReference type="InterPro" id="IPR014710">
    <property type="entry name" value="RmlC-like_jellyroll"/>
</dbReference>
<reference evidence="2" key="1">
    <citation type="submission" date="2024-06" db="EMBL/GenBank/DDBJ databases">
        <title>Methylostella associata gen. nov., sp. nov., a novel Ancalomicrobiaceae-affiliated facultatively methylotrophic bacteria that feed on methanotrophs of the genus Methylococcus.</title>
        <authorList>
            <person name="Saltykova V."/>
            <person name="Danilova O.V."/>
            <person name="Oshkin I.Y."/>
            <person name="Belova S.E."/>
            <person name="Pimenov N.V."/>
            <person name="Dedysh S.N."/>
        </authorList>
    </citation>
    <scope>NUCLEOTIDE SEQUENCE</scope>
    <source>
        <strain evidence="2">S20</strain>
    </source>
</reference>
<dbReference type="SUPFAM" id="SSF51182">
    <property type="entry name" value="RmlC-like cupins"/>
    <property type="match status" value="1"/>
</dbReference>
<evidence type="ECO:0000259" key="1">
    <source>
        <dbReference type="Pfam" id="PF05899"/>
    </source>
</evidence>
<organism evidence="2">
    <name type="scientific">Methyloraptor flagellatus</name>
    <dbReference type="NCBI Taxonomy" id="3162530"/>
    <lineage>
        <taxon>Bacteria</taxon>
        <taxon>Pseudomonadati</taxon>
        <taxon>Pseudomonadota</taxon>
        <taxon>Alphaproteobacteria</taxon>
        <taxon>Hyphomicrobiales</taxon>
        <taxon>Ancalomicrobiaceae</taxon>
        <taxon>Methyloraptor</taxon>
    </lineage>
</organism>
<dbReference type="Pfam" id="PF05899">
    <property type="entry name" value="Cupin_3"/>
    <property type="match status" value="1"/>
</dbReference>
<name>A0AAU7XFE6_9HYPH</name>
<dbReference type="Gene3D" id="2.60.120.10">
    <property type="entry name" value="Jelly Rolls"/>
    <property type="match status" value="1"/>
</dbReference>
<dbReference type="CDD" id="cd02227">
    <property type="entry name" value="cupin_TM1112-like"/>
    <property type="match status" value="1"/>
</dbReference>
<dbReference type="EMBL" id="CP158568">
    <property type="protein sequence ID" value="XBY46538.1"/>
    <property type="molecule type" value="Genomic_DNA"/>
</dbReference>
<protein>
    <submittedName>
        <fullName evidence="2">Cupin domain-containing protein</fullName>
    </submittedName>
</protein>
<dbReference type="PANTHER" id="PTHR40943">
    <property type="entry name" value="CYTOPLASMIC PROTEIN-RELATED"/>
    <property type="match status" value="1"/>
</dbReference>
<feature type="domain" description="(S)-ureidoglycine aminohydrolase cupin" evidence="1">
    <location>
        <begin position="43"/>
        <end position="114"/>
    </location>
</feature>
<gene>
    <name evidence="2" type="ORF">ABS361_10190</name>
</gene>
<proteinExistence type="predicted"/>